<keyword evidence="1" id="KW-0808">Transferase</keyword>
<dbReference type="Proteomes" id="UP000324853">
    <property type="component" value="Unassembled WGS sequence"/>
</dbReference>
<accession>A0A5S4WF31</accession>
<dbReference type="EMBL" id="VSSR01000042">
    <property type="protein sequence ID" value="TYL80203.1"/>
    <property type="molecule type" value="Genomic_DNA"/>
</dbReference>
<evidence type="ECO:0000313" key="2">
    <source>
        <dbReference type="Proteomes" id="UP000324853"/>
    </source>
</evidence>
<dbReference type="GO" id="GO:0032259">
    <property type="term" value="P:methylation"/>
    <property type="evidence" value="ECO:0007669"/>
    <property type="project" value="UniProtKB-KW"/>
</dbReference>
<evidence type="ECO:0000313" key="1">
    <source>
        <dbReference type="EMBL" id="TYL80203.1"/>
    </source>
</evidence>
<keyword evidence="2" id="KW-1185">Reference proteome</keyword>
<name>A0A5S4WF31_9BRAD</name>
<gene>
    <name evidence="1" type="ORF">FXB38_24870</name>
</gene>
<protein>
    <submittedName>
        <fullName evidence="1">Class I SAM-dependent methyltransferase</fullName>
    </submittedName>
</protein>
<dbReference type="GO" id="GO:0008168">
    <property type="term" value="F:methyltransferase activity"/>
    <property type="evidence" value="ECO:0007669"/>
    <property type="project" value="UniProtKB-KW"/>
</dbReference>
<dbReference type="Pfam" id="PF13578">
    <property type="entry name" value="Methyltransf_24"/>
    <property type="match status" value="1"/>
</dbReference>
<dbReference type="AlphaFoldDB" id="A0A5S4WF31"/>
<dbReference type="OrthoDB" id="8070470at2"/>
<sequence>MAMNIAVPDIGTLFPIPSQTSAHDKRFLLQTIALTKRVLGSFSYVEIGSYLGGSLTPFLLDPACKAVLSIDERGRQQPDERGAKYDYSGITHQTMIDNLVSRGVPTSKLTTFDGSVDSVQGAENSFDVAFIDGEHTDIACFRDFLWTLPLVKSDAVVLFHDSTLVYKALRMISLYMKKSGQKHLIAKNNESDVTALFLGRFAEIDFAREFGQAANWDEFFDKSETEVIQHVLKNRVSIQFDAVVTPVRTFPA</sequence>
<reference evidence="1 2" key="1">
    <citation type="submission" date="2019-08" db="EMBL/GenBank/DDBJ databases">
        <title>Bradyrhizobium hipponensis sp. nov., a rhizobium isolated from a Lupinus angustifolius root nodule in Tunisia.</title>
        <authorList>
            <person name="Off K."/>
            <person name="Rejili M."/>
            <person name="Mars M."/>
            <person name="Brachmann A."/>
            <person name="Marin M."/>
        </authorList>
    </citation>
    <scope>NUCLEOTIDE SEQUENCE [LARGE SCALE GENOMIC DNA]</scope>
    <source>
        <strain evidence="1 2">CTAW11</strain>
    </source>
</reference>
<dbReference type="InterPro" id="IPR029063">
    <property type="entry name" value="SAM-dependent_MTases_sf"/>
</dbReference>
<comment type="caution">
    <text evidence="1">The sequence shown here is derived from an EMBL/GenBank/DDBJ whole genome shotgun (WGS) entry which is preliminary data.</text>
</comment>
<proteinExistence type="predicted"/>
<keyword evidence="1" id="KW-0489">Methyltransferase</keyword>
<dbReference type="Gene3D" id="3.40.50.150">
    <property type="entry name" value="Vaccinia Virus protein VP39"/>
    <property type="match status" value="1"/>
</dbReference>
<organism evidence="1 2">
    <name type="scientific">Bradyrhizobium cytisi</name>
    <dbReference type="NCBI Taxonomy" id="515489"/>
    <lineage>
        <taxon>Bacteria</taxon>
        <taxon>Pseudomonadati</taxon>
        <taxon>Pseudomonadota</taxon>
        <taxon>Alphaproteobacteria</taxon>
        <taxon>Hyphomicrobiales</taxon>
        <taxon>Nitrobacteraceae</taxon>
        <taxon>Bradyrhizobium</taxon>
    </lineage>
</organism>